<organism evidence="2 3">
    <name type="scientific">Nonomuraea roseoviolacea subsp. carminata</name>
    <dbReference type="NCBI Taxonomy" id="160689"/>
    <lineage>
        <taxon>Bacteria</taxon>
        <taxon>Bacillati</taxon>
        <taxon>Actinomycetota</taxon>
        <taxon>Actinomycetes</taxon>
        <taxon>Streptosporangiales</taxon>
        <taxon>Streptosporangiaceae</taxon>
        <taxon>Nonomuraea</taxon>
    </lineage>
</organism>
<evidence type="ECO:0000259" key="1">
    <source>
        <dbReference type="PROSITE" id="PS51186"/>
    </source>
</evidence>
<dbReference type="PROSITE" id="PS51186">
    <property type="entry name" value="GNAT"/>
    <property type="match status" value="1"/>
</dbReference>
<dbReference type="CDD" id="cd04301">
    <property type="entry name" value="NAT_SF"/>
    <property type="match status" value="1"/>
</dbReference>
<gene>
    <name evidence="2" type="ORF">HD595_001117</name>
</gene>
<proteinExistence type="predicted"/>
<comment type="caution">
    <text evidence="2">The sequence shown here is derived from an EMBL/GenBank/DDBJ whole genome shotgun (WGS) entry which is preliminary data.</text>
</comment>
<accession>A0ABT1JTS8</accession>
<dbReference type="InterPro" id="IPR000182">
    <property type="entry name" value="GNAT_dom"/>
</dbReference>
<evidence type="ECO:0000313" key="3">
    <source>
        <dbReference type="Proteomes" id="UP001320766"/>
    </source>
</evidence>
<dbReference type="EMBL" id="JAMZEC010000001">
    <property type="protein sequence ID" value="MCP2344995.1"/>
    <property type="molecule type" value="Genomic_DNA"/>
</dbReference>
<reference evidence="2 3" key="1">
    <citation type="submission" date="2022-06" db="EMBL/GenBank/DDBJ databases">
        <title>Sequencing the genomes of 1000 actinobacteria strains.</title>
        <authorList>
            <person name="Klenk H.-P."/>
        </authorList>
    </citation>
    <scope>NUCLEOTIDE SEQUENCE [LARGE SCALE GENOMIC DNA]</scope>
    <source>
        <strain evidence="2 3">DSM 44170</strain>
    </source>
</reference>
<dbReference type="Proteomes" id="UP001320766">
    <property type="component" value="Unassembled WGS sequence"/>
</dbReference>
<keyword evidence="3" id="KW-1185">Reference proteome</keyword>
<name>A0ABT1JTS8_9ACTN</name>
<dbReference type="SUPFAM" id="SSF55729">
    <property type="entry name" value="Acyl-CoA N-acyltransferases (Nat)"/>
    <property type="match status" value="1"/>
</dbReference>
<protein>
    <submittedName>
        <fullName evidence="2">GNAT superfamily N-acetyltransferase</fullName>
    </submittedName>
</protein>
<dbReference type="InterPro" id="IPR016181">
    <property type="entry name" value="Acyl_CoA_acyltransferase"/>
</dbReference>
<sequence>MHSSTVSGTTAPFSASFSGSSFASATLLHPLALRRADRSDLQGVLTLLADTAEWLHSKGVSQWPRGGFGPERIEPLIEERVLYLLDDELRYLDPDEDVPPVATIALDDHADPEFWTPGDDPGAALYVHKLAVARPWAGTGLGDALLDWAGATAWASGRRWLRLDCAKRNPGLQDYYRRRGFHHVRTVDLPHRASGALFQRPAEDTLVAAFRDLTLPELIGA</sequence>
<dbReference type="RefSeq" id="WP_253766214.1">
    <property type="nucleotide sequence ID" value="NZ_BAAAVE010000016.1"/>
</dbReference>
<evidence type="ECO:0000313" key="2">
    <source>
        <dbReference type="EMBL" id="MCP2344995.1"/>
    </source>
</evidence>
<feature type="domain" description="N-acetyltransferase" evidence="1">
    <location>
        <begin position="31"/>
        <end position="203"/>
    </location>
</feature>
<dbReference type="Gene3D" id="3.40.630.30">
    <property type="match status" value="1"/>
</dbReference>
<dbReference type="Pfam" id="PF00583">
    <property type="entry name" value="Acetyltransf_1"/>
    <property type="match status" value="1"/>
</dbReference>